<evidence type="ECO:0000259" key="17">
    <source>
        <dbReference type="PROSITE" id="PS50835"/>
    </source>
</evidence>
<protein>
    <recommendedName>
        <fullName evidence="2">T-cell surface glycoprotein CD8 alpha chain</fullName>
    </recommendedName>
</protein>
<feature type="region of interest" description="Disordered" evidence="15">
    <location>
        <begin position="186"/>
        <end position="225"/>
    </location>
</feature>
<evidence type="ECO:0000256" key="12">
    <source>
        <dbReference type="ARBA" id="ARBA00023180"/>
    </source>
</evidence>
<evidence type="ECO:0000313" key="19">
    <source>
        <dbReference type="Proteomes" id="UP000551758"/>
    </source>
</evidence>
<feature type="transmembrane region" description="Helical" evidence="16">
    <location>
        <begin position="242"/>
        <end position="264"/>
    </location>
</feature>
<evidence type="ECO:0000256" key="4">
    <source>
        <dbReference type="ARBA" id="ARBA00022692"/>
    </source>
</evidence>
<dbReference type="GO" id="GO:0002456">
    <property type="term" value="P:T cell mediated immunity"/>
    <property type="evidence" value="ECO:0007669"/>
    <property type="project" value="TreeGrafter"/>
</dbReference>
<dbReference type="GO" id="GO:0007166">
    <property type="term" value="P:cell surface receptor signaling pathway"/>
    <property type="evidence" value="ECO:0007669"/>
    <property type="project" value="TreeGrafter"/>
</dbReference>
<dbReference type="SMART" id="SM00409">
    <property type="entry name" value="IG"/>
    <property type="match status" value="1"/>
</dbReference>
<dbReference type="InterPro" id="IPR036179">
    <property type="entry name" value="Ig-like_dom_sf"/>
</dbReference>
<keyword evidence="8" id="KW-1064">Adaptive immunity</keyword>
<dbReference type="SUPFAM" id="SSF48726">
    <property type="entry name" value="Immunoglobulin"/>
    <property type="match status" value="1"/>
</dbReference>
<feature type="compositionally biased region" description="Pro residues" evidence="15">
    <location>
        <begin position="194"/>
        <end position="203"/>
    </location>
</feature>
<keyword evidence="14" id="KW-0393">Immunoglobulin domain</keyword>
<dbReference type="InterPro" id="IPR015468">
    <property type="entry name" value="CD8_asu"/>
</dbReference>
<dbReference type="EMBL" id="JACDTQ010002903">
    <property type="protein sequence ID" value="KAF5915020.1"/>
    <property type="molecule type" value="Genomic_DNA"/>
</dbReference>
<comment type="subcellular location">
    <subcellularLocation>
        <location evidence="1">Cell membrane</location>
        <topology evidence="1">Single-pass type I membrane protein</topology>
    </subcellularLocation>
</comment>
<evidence type="ECO:0000256" key="6">
    <source>
        <dbReference type="ARBA" id="ARBA00022859"/>
    </source>
</evidence>
<reference evidence="18 19" key="1">
    <citation type="journal article" date="2020" name="Mol. Biol. Evol.">
        <title>Interspecific Gene Flow and the Evolution of Specialization in Black and White Rhinoceros.</title>
        <authorList>
            <person name="Moodley Y."/>
            <person name="Westbury M.V."/>
            <person name="Russo I.M."/>
            <person name="Gopalakrishnan S."/>
            <person name="Rakotoarivelo A."/>
            <person name="Olsen R.A."/>
            <person name="Prost S."/>
            <person name="Tunstall T."/>
            <person name="Ryder O.A."/>
            <person name="Dalen L."/>
            <person name="Bruford M.W."/>
        </authorList>
    </citation>
    <scope>NUCLEOTIDE SEQUENCE [LARGE SCALE GENOMIC DNA]</scope>
    <source>
        <strain evidence="18">SBR-YM</strain>
        <tissue evidence="18">Skin</tissue>
    </source>
</reference>
<dbReference type="Pfam" id="PF07686">
    <property type="entry name" value="V-set"/>
    <property type="match status" value="1"/>
</dbReference>
<gene>
    <name evidence="18" type="ORF">HPG69_003520</name>
</gene>
<keyword evidence="12" id="KW-0325">Glycoprotein</keyword>
<keyword evidence="6" id="KW-0391">Immunity</keyword>
<evidence type="ECO:0000256" key="5">
    <source>
        <dbReference type="ARBA" id="ARBA00022729"/>
    </source>
</evidence>
<evidence type="ECO:0000256" key="14">
    <source>
        <dbReference type="ARBA" id="ARBA00023319"/>
    </source>
</evidence>
<keyword evidence="5" id="KW-0732">Signal</keyword>
<evidence type="ECO:0000256" key="3">
    <source>
        <dbReference type="ARBA" id="ARBA00022475"/>
    </source>
</evidence>
<feature type="transmembrane region" description="Helical" evidence="16">
    <location>
        <begin position="156"/>
        <end position="177"/>
    </location>
</feature>
<dbReference type="InterPro" id="IPR003599">
    <property type="entry name" value="Ig_sub"/>
</dbReference>
<keyword evidence="11" id="KW-1015">Disulfide bond</keyword>
<evidence type="ECO:0000256" key="8">
    <source>
        <dbReference type="ARBA" id="ARBA00023130"/>
    </source>
</evidence>
<evidence type="ECO:0000313" key="18">
    <source>
        <dbReference type="EMBL" id="KAF5915020.1"/>
    </source>
</evidence>
<keyword evidence="10" id="KW-0564">Palmitate</keyword>
<dbReference type="PANTHER" id="PTHR10441:SF2">
    <property type="entry name" value="T-CELL SURFACE GLYCOPROTEIN CD8 ALPHA CHAIN"/>
    <property type="match status" value="1"/>
</dbReference>
<evidence type="ECO:0000256" key="1">
    <source>
        <dbReference type="ARBA" id="ARBA00004251"/>
    </source>
</evidence>
<sequence>MRNRAPWPAQGRNFPLCIPSASARLGSRGSFELNRAGERAMASPVTALLLPLALLLHAALALGSNSFRMTPPDVQGQLGQRVDLRCEVRLSNYGSGCSWLYQGREPAASPKFLMYISKGRIKTAEGLDTDQFLGERAQDSVFGLTLRRFREEDQGYYFCSILSNSIMYFSPFVPVFLPGPGAGSGAPLAKPTTTPAPPPPTPRPSTRAPANASQPATPRPEECRPAAGRAVDKKWLDFDCDIYIWAPLAGTCAVLLLSLFITIICNYRISAPQCVGGQPFTHSSQDVSQIHAALCTVSSAAPPQPRILSVTTRCAVHGYVYPLHRELHHL</sequence>
<evidence type="ECO:0000256" key="13">
    <source>
        <dbReference type="ARBA" id="ARBA00023288"/>
    </source>
</evidence>
<evidence type="ECO:0000256" key="11">
    <source>
        <dbReference type="ARBA" id="ARBA00023157"/>
    </source>
</evidence>
<keyword evidence="7 16" id="KW-1133">Transmembrane helix</keyword>
<name>A0A7J7EGT2_DICBM</name>
<feature type="transmembrane region" description="Helical" evidence="16">
    <location>
        <begin position="41"/>
        <end position="62"/>
    </location>
</feature>
<feature type="domain" description="Ig-like" evidence="17">
    <location>
        <begin position="51"/>
        <end position="161"/>
    </location>
</feature>
<keyword evidence="4 16" id="KW-0812">Transmembrane</keyword>
<comment type="caution">
    <text evidence="18">The sequence shown here is derived from an EMBL/GenBank/DDBJ whole genome shotgun (WGS) entry which is preliminary data.</text>
</comment>
<accession>A0A7J7EGT2</accession>
<dbReference type="GO" id="GO:0045065">
    <property type="term" value="P:cytotoxic T cell differentiation"/>
    <property type="evidence" value="ECO:0007669"/>
    <property type="project" value="TreeGrafter"/>
</dbReference>
<keyword evidence="13" id="KW-0449">Lipoprotein</keyword>
<keyword evidence="3" id="KW-1003">Cell membrane</keyword>
<evidence type="ECO:0000256" key="2">
    <source>
        <dbReference type="ARBA" id="ARBA00021525"/>
    </source>
</evidence>
<dbReference type="InterPro" id="IPR013783">
    <property type="entry name" value="Ig-like_fold"/>
</dbReference>
<evidence type="ECO:0000256" key="10">
    <source>
        <dbReference type="ARBA" id="ARBA00023139"/>
    </source>
</evidence>
<dbReference type="PANTHER" id="PTHR10441">
    <property type="entry name" value="CD8 ALPHA CHAIN"/>
    <property type="match status" value="1"/>
</dbReference>
<proteinExistence type="predicted"/>
<dbReference type="Gene3D" id="2.60.40.10">
    <property type="entry name" value="Immunoglobulins"/>
    <property type="match status" value="1"/>
</dbReference>
<keyword evidence="9 16" id="KW-0472">Membrane</keyword>
<dbReference type="GO" id="GO:0009897">
    <property type="term" value="C:external side of plasma membrane"/>
    <property type="evidence" value="ECO:0007669"/>
    <property type="project" value="TreeGrafter"/>
</dbReference>
<dbReference type="PROSITE" id="PS50835">
    <property type="entry name" value="IG_LIKE"/>
    <property type="match status" value="1"/>
</dbReference>
<dbReference type="AlphaFoldDB" id="A0A7J7EGT2"/>
<dbReference type="Proteomes" id="UP000551758">
    <property type="component" value="Unassembled WGS sequence"/>
</dbReference>
<evidence type="ECO:0000256" key="15">
    <source>
        <dbReference type="SAM" id="MobiDB-lite"/>
    </source>
</evidence>
<organism evidence="18 19">
    <name type="scientific">Diceros bicornis minor</name>
    <name type="common">South-central black rhinoceros</name>
    <dbReference type="NCBI Taxonomy" id="77932"/>
    <lineage>
        <taxon>Eukaryota</taxon>
        <taxon>Metazoa</taxon>
        <taxon>Chordata</taxon>
        <taxon>Craniata</taxon>
        <taxon>Vertebrata</taxon>
        <taxon>Euteleostomi</taxon>
        <taxon>Mammalia</taxon>
        <taxon>Eutheria</taxon>
        <taxon>Laurasiatheria</taxon>
        <taxon>Perissodactyla</taxon>
        <taxon>Rhinocerotidae</taxon>
        <taxon>Diceros</taxon>
    </lineage>
</organism>
<keyword evidence="19" id="KW-1185">Reference proteome</keyword>
<dbReference type="InterPro" id="IPR013106">
    <property type="entry name" value="Ig_V-set"/>
</dbReference>
<evidence type="ECO:0000256" key="7">
    <source>
        <dbReference type="ARBA" id="ARBA00022989"/>
    </source>
</evidence>
<dbReference type="InterPro" id="IPR007110">
    <property type="entry name" value="Ig-like_dom"/>
</dbReference>
<evidence type="ECO:0000256" key="9">
    <source>
        <dbReference type="ARBA" id="ARBA00023136"/>
    </source>
</evidence>
<evidence type="ECO:0000256" key="16">
    <source>
        <dbReference type="SAM" id="Phobius"/>
    </source>
</evidence>